<dbReference type="SUPFAM" id="SSF117070">
    <property type="entry name" value="LEA14-like"/>
    <property type="match status" value="1"/>
</dbReference>
<protein>
    <submittedName>
        <fullName evidence="3">LEA type 2 family protein</fullName>
    </submittedName>
</protein>
<dbReference type="InterPro" id="IPR004864">
    <property type="entry name" value="LEA_2"/>
</dbReference>
<accession>A0ABV7ZBH8</accession>
<gene>
    <name evidence="3" type="ORF">ACFOSB_17910</name>
</gene>
<evidence type="ECO:0000313" key="4">
    <source>
        <dbReference type="Proteomes" id="UP001595803"/>
    </source>
</evidence>
<dbReference type="RefSeq" id="WP_322472271.1">
    <property type="nucleotide sequence ID" value="NZ_JBHRZG010000024.1"/>
</dbReference>
<dbReference type="PROSITE" id="PS51257">
    <property type="entry name" value="PROKAR_LIPOPROTEIN"/>
    <property type="match status" value="1"/>
</dbReference>
<feature type="domain" description="Water stress and hypersensitive response" evidence="2">
    <location>
        <begin position="40"/>
        <end position="156"/>
    </location>
</feature>
<reference evidence="4" key="1">
    <citation type="journal article" date="2019" name="Int. J. Syst. Evol. Microbiol.">
        <title>The Global Catalogue of Microorganisms (GCM) 10K type strain sequencing project: providing services to taxonomists for standard genome sequencing and annotation.</title>
        <authorList>
            <consortium name="The Broad Institute Genomics Platform"/>
            <consortium name="The Broad Institute Genome Sequencing Center for Infectious Disease"/>
            <person name="Wu L."/>
            <person name="Ma J."/>
        </authorList>
    </citation>
    <scope>NUCLEOTIDE SEQUENCE [LARGE SCALE GENOMIC DNA]</scope>
    <source>
        <strain evidence="4">CCTCC AB 2017081</strain>
    </source>
</reference>
<evidence type="ECO:0000256" key="1">
    <source>
        <dbReference type="SAM" id="SignalP"/>
    </source>
</evidence>
<keyword evidence="1" id="KW-0732">Signal</keyword>
<name>A0ABV7ZBH8_9DEIO</name>
<dbReference type="EMBL" id="JBHRZG010000024">
    <property type="protein sequence ID" value="MFC3834737.1"/>
    <property type="molecule type" value="Genomic_DNA"/>
</dbReference>
<sequence>MRRSPTMLLAALPLSAVALTACAPTQIIQVPTVTVQSVRLTRLSLPGGFGGTPVADLTLNLRVGNPNPIALRMANIASDVIIDGSTVGRVNLPNVGVPARGTADQVANVSIPVTLNTAASFLKIARGQLVTYRLDGGFTADLGPLGLQNFGPFTLSQGQWKQEPILPF</sequence>
<dbReference type="Pfam" id="PF03168">
    <property type="entry name" value="LEA_2"/>
    <property type="match status" value="1"/>
</dbReference>
<dbReference type="InterPro" id="IPR013990">
    <property type="entry name" value="WHy-dom"/>
</dbReference>
<evidence type="ECO:0000313" key="3">
    <source>
        <dbReference type="EMBL" id="MFC3834737.1"/>
    </source>
</evidence>
<dbReference type="Gene3D" id="2.60.40.1820">
    <property type="match status" value="1"/>
</dbReference>
<comment type="caution">
    <text evidence="3">The sequence shown here is derived from an EMBL/GenBank/DDBJ whole genome shotgun (WGS) entry which is preliminary data.</text>
</comment>
<keyword evidence="4" id="KW-1185">Reference proteome</keyword>
<evidence type="ECO:0000259" key="2">
    <source>
        <dbReference type="SMART" id="SM00769"/>
    </source>
</evidence>
<proteinExistence type="predicted"/>
<dbReference type="SMART" id="SM00769">
    <property type="entry name" value="WHy"/>
    <property type="match status" value="1"/>
</dbReference>
<organism evidence="3 4">
    <name type="scientific">Deinococcus rufus</name>
    <dbReference type="NCBI Taxonomy" id="2136097"/>
    <lineage>
        <taxon>Bacteria</taxon>
        <taxon>Thermotogati</taxon>
        <taxon>Deinococcota</taxon>
        <taxon>Deinococci</taxon>
        <taxon>Deinococcales</taxon>
        <taxon>Deinococcaceae</taxon>
        <taxon>Deinococcus</taxon>
    </lineage>
</organism>
<feature type="signal peptide" evidence="1">
    <location>
        <begin position="1"/>
        <end position="23"/>
    </location>
</feature>
<dbReference type="Proteomes" id="UP001595803">
    <property type="component" value="Unassembled WGS sequence"/>
</dbReference>
<feature type="chain" id="PRO_5046123773" evidence="1">
    <location>
        <begin position="24"/>
        <end position="168"/>
    </location>
</feature>